<keyword evidence="1 4" id="KW-0378">Hydrolase</keyword>
<comment type="caution">
    <text evidence="4">The sequence shown here is derived from an EMBL/GenBank/DDBJ whole genome shotgun (WGS) entry which is preliminary data.</text>
</comment>
<gene>
    <name evidence="4" type="ORF">B0T24DRAFT_682455</name>
</gene>
<dbReference type="AlphaFoldDB" id="A0AAE0N1J2"/>
<evidence type="ECO:0000256" key="2">
    <source>
        <dbReference type="SAM" id="MobiDB-lite"/>
    </source>
</evidence>
<dbReference type="PANTHER" id="PTHR48070">
    <property type="entry name" value="ESTERASE OVCA2"/>
    <property type="match status" value="1"/>
</dbReference>
<sequence length="321" mass="34613">MGDDDQTPTAPLQKTAAEAKQPPLASKHQKSNGGGSSTKPSKKEVRILMLHGYTQSGALFRAKTRALEKMLAKALAPLNLVPALLYPTGPNRLSPRDIPGYEPSAAAAADGEDDVMNAWAWFRKDNASGSYRLLDRGMDRLAAVMAEANAPPPATAGEPEVQQQQQQQQQQRGEESDEPVIDGVVGFSQGGSMAAMLAAAMETETMGQGLRPPPPEHAAWVSAVRRANGGRPLKFAVVYSGFYAPPEDLRWLYEPAKIATPTLHFIGSLDTVVDESRSQALVDRCQDPLVVVHPGGHYVPISKEWVMPLVGFIRKCVEGKV</sequence>
<dbReference type="GO" id="GO:0005737">
    <property type="term" value="C:cytoplasm"/>
    <property type="evidence" value="ECO:0007669"/>
    <property type="project" value="TreeGrafter"/>
</dbReference>
<feature type="domain" description="Serine hydrolase" evidence="3">
    <location>
        <begin position="43"/>
        <end position="307"/>
    </location>
</feature>
<dbReference type="InterPro" id="IPR029058">
    <property type="entry name" value="AB_hydrolase_fold"/>
</dbReference>
<dbReference type="Gene3D" id="3.40.50.1820">
    <property type="entry name" value="alpha/beta hydrolase"/>
    <property type="match status" value="1"/>
</dbReference>
<dbReference type="SUPFAM" id="SSF53474">
    <property type="entry name" value="alpha/beta-Hydrolases"/>
    <property type="match status" value="1"/>
</dbReference>
<reference evidence="4" key="1">
    <citation type="journal article" date="2023" name="Mol. Phylogenet. Evol.">
        <title>Genome-scale phylogeny and comparative genomics of the fungal order Sordariales.</title>
        <authorList>
            <person name="Hensen N."/>
            <person name="Bonometti L."/>
            <person name="Westerberg I."/>
            <person name="Brannstrom I.O."/>
            <person name="Guillou S."/>
            <person name="Cros-Aarteil S."/>
            <person name="Calhoun S."/>
            <person name="Haridas S."/>
            <person name="Kuo A."/>
            <person name="Mondo S."/>
            <person name="Pangilinan J."/>
            <person name="Riley R."/>
            <person name="LaButti K."/>
            <person name="Andreopoulos B."/>
            <person name="Lipzen A."/>
            <person name="Chen C."/>
            <person name="Yan M."/>
            <person name="Daum C."/>
            <person name="Ng V."/>
            <person name="Clum A."/>
            <person name="Steindorff A."/>
            <person name="Ohm R.A."/>
            <person name="Martin F."/>
            <person name="Silar P."/>
            <person name="Natvig D.O."/>
            <person name="Lalanne C."/>
            <person name="Gautier V."/>
            <person name="Ament-Velasquez S.L."/>
            <person name="Kruys A."/>
            <person name="Hutchinson M.I."/>
            <person name="Powell A.J."/>
            <person name="Barry K."/>
            <person name="Miller A.N."/>
            <person name="Grigoriev I.V."/>
            <person name="Debuchy R."/>
            <person name="Gladieux P."/>
            <person name="Hiltunen Thoren M."/>
            <person name="Johannesson H."/>
        </authorList>
    </citation>
    <scope>NUCLEOTIDE SEQUENCE</scope>
    <source>
        <strain evidence="4">CBS 958.72</strain>
    </source>
</reference>
<feature type="region of interest" description="Disordered" evidence="2">
    <location>
        <begin position="150"/>
        <end position="182"/>
    </location>
</feature>
<evidence type="ECO:0000313" key="5">
    <source>
        <dbReference type="Proteomes" id="UP001287356"/>
    </source>
</evidence>
<dbReference type="InterPro" id="IPR005645">
    <property type="entry name" value="FSH-like_dom"/>
</dbReference>
<dbReference type="EMBL" id="JAULSN010000007">
    <property type="protein sequence ID" value="KAK3367317.1"/>
    <property type="molecule type" value="Genomic_DNA"/>
</dbReference>
<proteinExistence type="predicted"/>
<dbReference type="GO" id="GO:0005634">
    <property type="term" value="C:nucleus"/>
    <property type="evidence" value="ECO:0007669"/>
    <property type="project" value="TreeGrafter"/>
</dbReference>
<keyword evidence="5" id="KW-1185">Reference proteome</keyword>
<feature type="compositionally biased region" description="Low complexity" evidence="2">
    <location>
        <begin position="162"/>
        <end position="171"/>
    </location>
</feature>
<dbReference type="GO" id="GO:0019748">
    <property type="term" value="P:secondary metabolic process"/>
    <property type="evidence" value="ECO:0007669"/>
    <property type="project" value="TreeGrafter"/>
</dbReference>
<evidence type="ECO:0000259" key="3">
    <source>
        <dbReference type="Pfam" id="PF03959"/>
    </source>
</evidence>
<accession>A0AAE0N1J2</accession>
<protein>
    <submittedName>
        <fullName evidence="4">Serine hydrolase</fullName>
    </submittedName>
</protein>
<dbReference type="PANTHER" id="PTHR48070:SF6">
    <property type="entry name" value="ESTERASE OVCA2"/>
    <property type="match status" value="1"/>
</dbReference>
<dbReference type="GO" id="GO:0016787">
    <property type="term" value="F:hydrolase activity"/>
    <property type="evidence" value="ECO:0007669"/>
    <property type="project" value="UniProtKB-KW"/>
</dbReference>
<evidence type="ECO:0000256" key="1">
    <source>
        <dbReference type="ARBA" id="ARBA00022801"/>
    </source>
</evidence>
<reference evidence="4" key="2">
    <citation type="submission" date="2023-06" db="EMBL/GenBank/DDBJ databases">
        <authorList>
            <consortium name="Lawrence Berkeley National Laboratory"/>
            <person name="Haridas S."/>
            <person name="Hensen N."/>
            <person name="Bonometti L."/>
            <person name="Westerberg I."/>
            <person name="Brannstrom I.O."/>
            <person name="Guillou S."/>
            <person name="Cros-Aarteil S."/>
            <person name="Calhoun S."/>
            <person name="Kuo A."/>
            <person name="Mondo S."/>
            <person name="Pangilinan J."/>
            <person name="Riley R."/>
            <person name="Labutti K."/>
            <person name="Andreopoulos B."/>
            <person name="Lipzen A."/>
            <person name="Chen C."/>
            <person name="Yanf M."/>
            <person name="Daum C."/>
            <person name="Ng V."/>
            <person name="Clum A."/>
            <person name="Steindorff A."/>
            <person name="Ohm R."/>
            <person name="Martin F."/>
            <person name="Silar P."/>
            <person name="Natvig D."/>
            <person name="Lalanne C."/>
            <person name="Gautier V."/>
            <person name="Ament-Velasquez S.L."/>
            <person name="Kruys A."/>
            <person name="Hutchinson M.I."/>
            <person name="Powell A.J."/>
            <person name="Barry K."/>
            <person name="Miller A.N."/>
            <person name="Grigoriev I.V."/>
            <person name="Debuchy R."/>
            <person name="Gladieux P."/>
            <person name="Thoren M.H."/>
            <person name="Johannesson H."/>
        </authorList>
    </citation>
    <scope>NUCLEOTIDE SEQUENCE</scope>
    <source>
        <strain evidence="4">CBS 958.72</strain>
    </source>
</reference>
<dbReference type="Pfam" id="PF03959">
    <property type="entry name" value="FSH1"/>
    <property type="match status" value="1"/>
</dbReference>
<evidence type="ECO:0000313" key="4">
    <source>
        <dbReference type="EMBL" id="KAK3367317.1"/>
    </source>
</evidence>
<organism evidence="4 5">
    <name type="scientific">Lasiosphaeria ovina</name>
    <dbReference type="NCBI Taxonomy" id="92902"/>
    <lineage>
        <taxon>Eukaryota</taxon>
        <taxon>Fungi</taxon>
        <taxon>Dikarya</taxon>
        <taxon>Ascomycota</taxon>
        <taxon>Pezizomycotina</taxon>
        <taxon>Sordariomycetes</taxon>
        <taxon>Sordariomycetidae</taxon>
        <taxon>Sordariales</taxon>
        <taxon>Lasiosphaeriaceae</taxon>
        <taxon>Lasiosphaeria</taxon>
    </lineage>
</organism>
<dbReference type="Proteomes" id="UP001287356">
    <property type="component" value="Unassembled WGS sequence"/>
</dbReference>
<name>A0AAE0N1J2_9PEZI</name>
<dbReference type="InterPro" id="IPR050593">
    <property type="entry name" value="LovG"/>
</dbReference>
<feature type="region of interest" description="Disordered" evidence="2">
    <location>
        <begin position="1"/>
        <end position="44"/>
    </location>
</feature>